<evidence type="ECO:0000313" key="1">
    <source>
        <dbReference type="EMBL" id="OAD23796.1"/>
    </source>
</evidence>
<sequence>MYFGVQSFSFGNIRPKLKLWTPKYTKIHSLVLKIKKTLFYIYDKRQMKKTKKPEKIEWHKLLGKLLKDLLSPVDIEVLTEAPVMSESPKIAKRFLLLKATAKMCSANLPA</sequence>
<dbReference type="EMBL" id="LUTY01000159">
    <property type="protein sequence ID" value="OAD23796.1"/>
    <property type="molecule type" value="Genomic_DNA"/>
</dbReference>
<evidence type="ECO:0000313" key="2">
    <source>
        <dbReference type="Proteomes" id="UP000076962"/>
    </source>
</evidence>
<name>A0A176S7C4_9GAMM</name>
<reference evidence="1 2" key="1">
    <citation type="submission" date="2016-05" db="EMBL/GenBank/DDBJ databases">
        <title>Single-cell genome of chain-forming Candidatus Thiomargarita nelsonii and comparison to other large sulfur-oxidizing bacteria.</title>
        <authorList>
            <person name="Winkel M."/>
            <person name="Salman V."/>
            <person name="Woyke T."/>
            <person name="Schulz-Vogt H."/>
            <person name="Richter M."/>
            <person name="Flood B."/>
            <person name="Bailey J."/>
            <person name="Amann R."/>
            <person name="Mussmann M."/>
        </authorList>
    </citation>
    <scope>NUCLEOTIDE SEQUENCE [LARGE SCALE GENOMIC DNA]</scope>
    <source>
        <strain evidence="1 2">THI036</strain>
    </source>
</reference>
<proteinExistence type="predicted"/>
<dbReference type="Proteomes" id="UP000076962">
    <property type="component" value="Unassembled WGS sequence"/>
</dbReference>
<dbReference type="AlphaFoldDB" id="A0A176S7C4"/>
<organism evidence="1 2">
    <name type="scientific">Candidatus Thiomargarita nelsonii</name>
    <dbReference type="NCBI Taxonomy" id="1003181"/>
    <lineage>
        <taxon>Bacteria</taxon>
        <taxon>Pseudomonadati</taxon>
        <taxon>Pseudomonadota</taxon>
        <taxon>Gammaproteobacteria</taxon>
        <taxon>Thiotrichales</taxon>
        <taxon>Thiotrichaceae</taxon>
        <taxon>Thiomargarita</taxon>
    </lineage>
</organism>
<accession>A0A176S7C4</accession>
<comment type="caution">
    <text evidence="1">The sequence shown here is derived from an EMBL/GenBank/DDBJ whole genome shotgun (WGS) entry which is preliminary data.</text>
</comment>
<keyword evidence="2" id="KW-1185">Reference proteome</keyword>
<protein>
    <submittedName>
        <fullName evidence="1">Uncharacterized protein</fullName>
    </submittedName>
</protein>
<gene>
    <name evidence="1" type="ORF">THIOM_000360</name>
</gene>